<dbReference type="EMBL" id="KB870809">
    <property type="protein sequence ID" value="EOA26171.1"/>
    <property type="molecule type" value="Genomic_DNA"/>
</dbReference>
<accession>R0FUE8</accession>
<dbReference type="Gene3D" id="1.20.1280.50">
    <property type="match status" value="1"/>
</dbReference>
<dbReference type="InterPro" id="IPR011043">
    <property type="entry name" value="Gal_Oxase/kelch_b-propeller"/>
</dbReference>
<dbReference type="SUPFAM" id="SSF81383">
    <property type="entry name" value="F-box domain"/>
    <property type="match status" value="1"/>
</dbReference>
<dbReference type="CDD" id="cd22157">
    <property type="entry name" value="F-box_AtFBW1-like"/>
    <property type="match status" value="1"/>
</dbReference>
<dbReference type="AlphaFoldDB" id="R0FUE8"/>
<proteinExistence type="predicted"/>
<dbReference type="InterPro" id="IPR001810">
    <property type="entry name" value="F-box_dom"/>
</dbReference>
<organism evidence="2 3">
    <name type="scientific">Capsella rubella</name>
    <dbReference type="NCBI Taxonomy" id="81985"/>
    <lineage>
        <taxon>Eukaryota</taxon>
        <taxon>Viridiplantae</taxon>
        <taxon>Streptophyta</taxon>
        <taxon>Embryophyta</taxon>
        <taxon>Tracheophyta</taxon>
        <taxon>Spermatophyta</taxon>
        <taxon>Magnoliopsida</taxon>
        <taxon>eudicotyledons</taxon>
        <taxon>Gunneridae</taxon>
        <taxon>Pentapetalae</taxon>
        <taxon>rosids</taxon>
        <taxon>malvids</taxon>
        <taxon>Brassicales</taxon>
        <taxon>Brassicaceae</taxon>
        <taxon>Camelineae</taxon>
        <taxon>Capsella</taxon>
    </lineage>
</organism>
<gene>
    <name evidence="2" type="ORF">CARUB_v10019609mg</name>
</gene>
<protein>
    <recommendedName>
        <fullName evidence="1">F-box domain-containing protein</fullName>
    </recommendedName>
</protein>
<name>R0FUE8_9BRAS</name>
<dbReference type="InterPro" id="IPR017451">
    <property type="entry name" value="F-box-assoc_interact_dom"/>
</dbReference>
<dbReference type="PANTHER" id="PTHR31672">
    <property type="entry name" value="BNACNNG10540D PROTEIN"/>
    <property type="match status" value="1"/>
</dbReference>
<evidence type="ECO:0000313" key="2">
    <source>
        <dbReference type="EMBL" id="EOA26171.1"/>
    </source>
</evidence>
<dbReference type="PANTHER" id="PTHR31672:SF13">
    <property type="entry name" value="F-BOX PROTEIN CPR30-LIKE"/>
    <property type="match status" value="1"/>
</dbReference>
<dbReference type="Proteomes" id="UP000029121">
    <property type="component" value="Unassembled WGS sequence"/>
</dbReference>
<dbReference type="InterPro" id="IPR013187">
    <property type="entry name" value="F-box-assoc_dom_typ3"/>
</dbReference>
<dbReference type="NCBIfam" id="TIGR01640">
    <property type="entry name" value="F_box_assoc_1"/>
    <property type="match status" value="1"/>
</dbReference>
<dbReference type="Pfam" id="PF08268">
    <property type="entry name" value="FBA_3"/>
    <property type="match status" value="1"/>
</dbReference>
<dbReference type="SMART" id="SM00256">
    <property type="entry name" value="FBOX"/>
    <property type="match status" value="1"/>
</dbReference>
<keyword evidence="3" id="KW-1185">Reference proteome</keyword>
<evidence type="ECO:0000259" key="1">
    <source>
        <dbReference type="SMART" id="SM00256"/>
    </source>
</evidence>
<feature type="domain" description="F-box" evidence="1">
    <location>
        <begin position="62"/>
        <end position="102"/>
    </location>
</feature>
<dbReference type="SUPFAM" id="SSF50965">
    <property type="entry name" value="Galactose oxidase, central domain"/>
    <property type="match status" value="1"/>
</dbReference>
<evidence type="ECO:0000313" key="3">
    <source>
        <dbReference type="Proteomes" id="UP000029121"/>
    </source>
</evidence>
<sequence>MEEEKSNEKCKIASFSSEKLRRKSEETVFQSLNKKNTGDDASWKSVERESKRRRREVNEIFINNDVLEEIMTRLPVKTLIRFQAVSKDWRHIITSSSFKERYLLHQKTLEPKFLCIYEDKSWYMPNFALKTMSLEWSSTCLVDEEEEYHISNEHEELILLVSRSLDGLFCLCSGADLTRPINVINPATRCSWTLPLSKTQLNNSLDNNKVQFPRPGLGKDLPGLGKDYVTGTYKLVWLQNIDNTSSCEVFDFGAKQWRPVIPPHQIEYDQAPTFVNGWLYWFSQDNTKFVAFDLHMEVFHIVPNPVIHESSSKFVDLHMESADDDRRLVWMSKTNGDGLQHIWRLTNHNNTGGILSIVDKMFTFDLNKINPTWFDSHFSSPLKVMAISKNTDKVMLSRSYSQNLLLFQPLNPISIRYRIFSYSPSRPSDSFVLPYFPSLISPL</sequence>
<dbReference type="Pfam" id="PF00646">
    <property type="entry name" value="F-box"/>
    <property type="match status" value="1"/>
</dbReference>
<reference evidence="3" key="1">
    <citation type="journal article" date="2013" name="Nat. Genet.">
        <title>The Capsella rubella genome and the genomic consequences of rapid mating system evolution.</title>
        <authorList>
            <person name="Slotte T."/>
            <person name="Hazzouri K.M."/>
            <person name="Agren J.A."/>
            <person name="Koenig D."/>
            <person name="Maumus F."/>
            <person name="Guo Y.L."/>
            <person name="Steige K."/>
            <person name="Platts A.E."/>
            <person name="Escobar J.S."/>
            <person name="Newman L.K."/>
            <person name="Wang W."/>
            <person name="Mandakova T."/>
            <person name="Vello E."/>
            <person name="Smith L.M."/>
            <person name="Henz S.R."/>
            <person name="Steffen J."/>
            <person name="Takuno S."/>
            <person name="Brandvain Y."/>
            <person name="Coop G."/>
            <person name="Andolfatto P."/>
            <person name="Hu T.T."/>
            <person name="Blanchette M."/>
            <person name="Clark R.M."/>
            <person name="Quesneville H."/>
            <person name="Nordborg M."/>
            <person name="Gaut B.S."/>
            <person name="Lysak M.A."/>
            <person name="Jenkins J."/>
            <person name="Grimwood J."/>
            <person name="Chapman J."/>
            <person name="Prochnik S."/>
            <person name="Shu S."/>
            <person name="Rokhsar D."/>
            <person name="Schmutz J."/>
            <person name="Weigel D."/>
            <person name="Wright S.I."/>
        </authorList>
    </citation>
    <scope>NUCLEOTIDE SEQUENCE [LARGE SCALE GENOMIC DNA]</scope>
    <source>
        <strain evidence="3">cv. Monte Gargano</strain>
    </source>
</reference>
<dbReference type="InterPro" id="IPR050796">
    <property type="entry name" value="SCF_F-box_component"/>
</dbReference>
<dbReference type="InterPro" id="IPR036047">
    <property type="entry name" value="F-box-like_dom_sf"/>
</dbReference>